<name>A0AAW6GAL0_BACUN</name>
<gene>
    <name evidence="2" type="ORF">POZ22_05745</name>
    <name evidence="3" type="ORF">POZ24_06145</name>
</gene>
<dbReference type="SUPFAM" id="SSF48452">
    <property type="entry name" value="TPR-like"/>
    <property type="match status" value="2"/>
</dbReference>
<dbReference type="InterPro" id="IPR024983">
    <property type="entry name" value="CHAT_dom"/>
</dbReference>
<dbReference type="EMBL" id="JAQNSB010000006">
    <property type="protein sequence ID" value="MDC1854297.1"/>
    <property type="molecule type" value="Genomic_DNA"/>
</dbReference>
<dbReference type="InterPro" id="IPR011990">
    <property type="entry name" value="TPR-like_helical_dom_sf"/>
</dbReference>
<dbReference type="RefSeq" id="WP_229034747.1">
    <property type="nucleotide sequence ID" value="NZ_CP072220.1"/>
</dbReference>
<dbReference type="Gene3D" id="1.25.40.10">
    <property type="entry name" value="Tetratricopeptide repeat domain"/>
    <property type="match status" value="3"/>
</dbReference>
<evidence type="ECO:0000313" key="3">
    <source>
        <dbReference type="EMBL" id="MDC1879606.1"/>
    </source>
</evidence>
<dbReference type="Pfam" id="PF12770">
    <property type="entry name" value="CHAT"/>
    <property type="match status" value="1"/>
</dbReference>
<proteinExistence type="predicted"/>
<accession>A0AAW6GAL0</accession>
<sequence length="1493" mass="171757">MRRIFFTLSLFICIYSHSQNKQALLKSDSLFAKGVELYNQKDYKAAIPLFTESDKIDKAELDSTSNRREYSAMWLGSCYYKLGEIQTAQKHYQYYTIIPVDRRLTVLSDSLSAIGEKFLSEGNLEAGISAIKECGKSEKECIGENHPFYGNTLTNLLPLFCITENIKEATTCIKEIVPIYLKNPEWGKKIANNIIPFVLAVRNKINFDDIKDIIEINDAAALFAEPSMNAPFSSANDSIYGLIIQAGINLLTNTNDINGAIEFGEEALKKISGLNRKGNANEYIIATSLATLYAGNILIPQPYEVRKKGLALYQRALDIALENYGEYSVETATIYLKLGNYYMRMEEERSFDKAKHWLHKAFNSRLIDSLSTNKYQTKQLIEIFASSYPLFSILNDEEYFLQTAKKITQTNSFSFCENHLLMESMAEAYKAYNIGKYDKAISIYQQLINCCPEKQSKQCLSYIKSKAFTEYLNQEYDKAIADYLSIKDIMADKTVEPSISAYAQMLDLLSNCYQRINDSIQSRKYEDLSLKLREEAIQTNDGGNPYYFFQDKLSDIDNIINIYDTRRDFRKSIDFLKIKIDSIMNHTEIPDKNMVSDNYRRIGDRYVYLYDSENAHRYLNKAMTMITDTLDGYTYGGLLHSFSQLYKKVSIEPELSLQHSLHSVQVMSDFLIRSKDKLMANQIQVEFDMICNTWDKCYELFDYLGNSSDALACLDKKMDFIVSIKGKKHPMYIRTKSYKINKMFLQYAFSEERDIQKCRALNDSLLAILEHNKNDVYYDYSDIAMHYSIMKDTTNAILYHKKHLEELKRELSPNHTNNERYIETLTDIAELEGEENYIKQLKNNVAKSSQIGELRNLHFWSLCRLAELYRDKGELATEQQYWEKAISADIHNEYIGNVFKSLFDNYMKQNKEDRLLAYFRQGTNAITNRLKENFRNATEADRERIWKDYKQIPYTLGEYLLYRYHQGISPGEVYNNLLFRKNILLNSSISAINLIKHEGDSLLIKKYERMLSIEQELDRGDSYIQEGNRKISKEQAKKIADRFNTEIMQRAAILGDFTKSLECSWQDIQKELKPQDLAVEFTCFPIGKDSIMYAAITLKSKGMPQFIPLCEQKSIEEITDIYSTSTLYNLLWKPILTYSGNLPNIYFTPDGILHNIGIEYTMADSIPLQEKYNLYRLSSTRLLAQNKNRNNTKKAILYGGLQYDADSVSLIKEHLKYATRSYSPNLDTIVIDSLTLRGGVSYLPATLTEIKNIHASMQQINIQSELYSELQGTEESFKSLSGKQIDILHIATHGFYVNQKRSSESPHTSINKGMSKESSSLKRSGLLMSGANIALKKGANLKDVEDGILTAQEISTLDLRGLELAVLSACQTGIGDIAGDGVFGLQRGFKKAGANTLLMSLWKVDDNATHLLMTEFYKNLLAGESKFESLRKAQKYVRDYEEEIEITPNKRWESQIRQKMNKSKEPAPQKIKKIKRYASPYYWAAFILLDAID</sequence>
<reference evidence="2" key="1">
    <citation type="submission" date="2022-10" db="EMBL/GenBank/DDBJ databases">
        <title>Human gut microbiome strain richness.</title>
        <authorList>
            <person name="Chen-Liaw A."/>
        </authorList>
    </citation>
    <scope>NUCLEOTIDE SEQUENCE</scope>
    <source>
        <strain evidence="3">1001713st2_A4_1001713B170214_170313</strain>
        <strain evidence="2">BSD2780061687st1_G10_BSD2780061687b_171204</strain>
    </source>
</reference>
<dbReference type="Proteomes" id="UP001213309">
    <property type="component" value="Unassembled WGS sequence"/>
</dbReference>
<comment type="caution">
    <text evidence="2">The sequence shown here is derived from an EMBL/GenBank/DDBJ whole genome shotgun (WGS) entry which is preliminary data.</text>
</comment>
<dbReference type="EMBL" id="JAQNSG010000005">
    <property type="protein sequence ID" value="MDC1879606.1"/>
    <property type="molecule type" value="Genomic_DNA"/>
</dbReference>
<organism evidence="2 4">
    <name type="scientific">Bacteroides uniformis</name>
    <dbReference type="NCBI Taxonomy" id="820"/>
    <lineage>
        <taxon>Bacteria</taxon>
        <taxon>Pseudomonadati</taxon>
        <taxon>Bacteroidota</taxon>
        <taxon>Bacteroidia</taxon>
        <taxon>Bacteroidales</taxon>
        <taxon>Bacteroidaceae</taxon>
        <taxon>Bacteroides</taxon>
    </lineage>
</organism>
<protein>
    <submittedName>
        <fullName evidence="2">CHAT domain-containing protein</fullName>
    </submittedName>
</protein>
<feature type="domain" description="CHAT" evidence="1">
    <location>
        <begin position="1125"/>
        <end position="1488"/>
    </location>
</feature>
<evidence type="ECO:0000259" key="1">
    <source>
        <dbReference type="Pfam" id="PF12770"/>
    </source>
</evidence>
<evidence type="ECO:0000313" key="4">
    <source>
        <dbReference type="Proteomes" id="UP001214113"/>
    </source>
</evidence>
<dbReference type="SMART" id="SM00028">
    <property type="entry name" value="TPR"/>
    <property type="match status" value="5"/>
</dbReference>
<evidence type="ECO:0000313" key="2">
    <source>
        <dbReference type="EMBL" id="MDC1854297.1"/>
    </source>
</evidence>
<dbReference type="Proteomes" id="UP001214113">
    <property type="component" value="Unassembled WGS sequence"/>
</dbReference>
<dbReference type="PANTHER" id="PTHR10098">
    <property type="entry name" value="RAPSYN-RELATED"/>
    <property type="match status" value="1"/>
</dbReference>
<dbReference type="InterPro" id="IPR019734">
    <property type="entry name" value="TPR_rpt"/>
</dbReference>